<evidence type="ECO:0000313" key="1">
    <source>
        <dbReference type="EMBL" id="MCL6423361.1"/>
    </source>
</evidence>
<reference evidence="1" key="1">
    <citation type="submission" date="2022-02" db="EMBL/GenBank/DDBJ databases">
        <authorList>
            <person name="Lee M."/>
            <person name="Kim S.-J."/>
            <person name="Jung M.-Y."/>
        </authorList>
    </citation>
    <scope>NUCLEOTIDE SEQUENCE</scope>
    <source>
        <strain evidence="1">JHP9</strain>
    </source>
</reference>
<comment type="caution">
    <text evidence="1">The sequence shown here is derived from an EMBL/GenBank/DDBJ whole genome shotgun (WGS) entry which is preliminary data.</text>
</comment>
<protein>
    <recommendedName>
        <fullName evidence="3">DUF2169 domain-containing protein</fullName>
    </recommendedName>
</protein>
<evidence type="ECO:0000313" key="2">
    <source>
        <dbReference type="Proteomes" id="UP001203761"/>
    </source>
</evidence>
<evidence type="ECO:0008006" key="3">
    <source>
        <dbReference type="Google" id="ProtNLM"/>
    </source>
</evidence>
<name>A0ABT0R0C3_9MICO</name>
<dbReference type="RefSeq" id="WP_249737446.1">
    <property type="nucleotide sequence ID" value="NZ_JAKNCJ010000003.1"/>
</dbReference>
<dbReference type="Proteomes" id="UP001203761">
    <property type="component" value="Unassembled WGS sequence"/>
</dbReference>
<proteinExistence type="predicted"/>
<sequence>MRRSVAPGSLLALPLTSAEADRAEVRVLLDPSHAERSAQKNLRIFGDGVLVEVRYRGQSLIPGMWADPRILQIPVEGHESVRAADLRLPAVILGSGAHAQLAWGETRWPMALDSALAIPQSCRPGVHSAAQLRRLALVALGRRDEVALTLWQDPAMDVPWHDVRLVPHAAAWFSAAQVPVGMRYADAADWQGFPVERLLREEHR</sequence>
<organism evidence="1 2">
    <name type="scientific">Brachybacterium equifaecis</name>
    <dbReference type="NCBI Taxonomy" id="2910770"/>
    <lineage>
        <taxon>Bacteria</taxon>
        <taxon>Bacillati</taxon>
        <taxon>Actinomycetota</taxon>
        <taxon>Actinomycetes</taxon>
        <taxon>Micrococcales</taxon>
        <taxon>Dermabacteraceae</taxon>
        <taxon>Brachybacterium</taxon>
    </lineage>
</organism>
<dbReference type="EMBL" id="JAKNCJ010000003">
    <property type="protein sequence ID" value="MCL6423361.1"/>
    <property type="molecule type" value="Genomic_DNA"/>
</dbReference>
<accession>A0ABT0R0C3</accession>
<keyword evidence="2" id="KW-1185">Reference proteome</keyword>
<gene>
    <name evidence="1" type="ORF">Bequi_08175</name>
</gene>